<dbReference type="Proteomes" id="UP001214530">
    <property type="component" value="Chromosome"/>
</dbReference>
<sequence length="69" mass="7869">MTKNPLVINAGLSKRVFNRKNGVLALKAYDILKQNNFLSRKIIDNGISDARTNDLSRYLMISFSWAPQK</sequence>
<evidence type="ECO:0000313" key="1">
    <source>
        <dbReference type="EMBL" id="WEK18986.1"/>
    </source>
</evidence>
<dbReference type="AlphaFoldDB" id="A0AAJ5W867"/>
<reference evidence="1" key="1">
    <citation type="submission" date="2023-03" db="EMBL/GenBank/DDBJ databases">
        <title>Andean soil-derived lignocellulolytic bacterial consortium as a source of novel taxa and putative plastic-active enzymes.</title>
        <authorList>
            <person name="Diaz-Garcia L."/>
            <person name="Chuvochina M."/>
            <person name="Feuerriegel G."/>
            <person name="Bunk B."/>
            <person name="Sproer C."/>
            <person name="Streit W.R."/>
            <person name="Rodriguez L.M."/>
            <person name="Overmann J."/>
            <person name="Jimenez D.J."/>
        </authorList>
    </citation>
    <scope>NUCLEOTIDE SEQUENCE</scope>
    <source>
        <strain evidence="1">MAG 3858</strain>
    </source>
</reference>
<dbReference type="EMBL" id="CP119313">
    <property type="protein sequence ID" value="WEK18986.1"/>
    <property type="molecule type" value="Genomic_DNA"/>
</dbReference>
<gene>
    <name evidence="1" type="ORF">P0Y49_19615</name>
</gene>
<organism evidence="1 2">
    <name type="scientific">Candidatus Pedobacter colombiensis</name>
    <dbReference type="NCBI Taxonomy" id="3121371"/>
    <lineage>
        <taxon>Bacteria</taxon>
        <taxon>Pseudomonadati</taxon>
        <taxon>Bacteroidota</taxon>
        <taxon>Sphingobacteriia</taxon>
        <taxon>Sphingobacteriales</taxon>
        <taxon>Sphingobacteriaceae</taxon>
        <taxon>Pedobacter</taxon>
    </lineage>
</organism>
<protein>
    <submittedName>
        <fullName evidence="1">Uncharacterized protein</fullName>
    </submittedName>
</protein>
<accession>A0AAJ5W867</accession>
<name>A0AAJ5W867_9SPHI</name>
<evidence type="ECO:0000313" key="2">
    <source>
        <dbReference type="Proteomes" id="UP001214530"/>
    </source>
</evidence>
<proteinExistence type="predicted"/>